<evidence type="ECO:0000313" key="2">
    <source>
        <dbReference type="EMBL" id="CAD7682718.1"/>
    </source>
</evidence>
<feature type="region of interest" description="Disordered" evidence="1">
    <location>
        <begin position="128"/>
        <end position="147"/>
    </location>
</feature>
<dbReference type="Proteomes" id="UP000645828">
    <property type="component" value="Unassembled WGS sequence"/>
</dbReference>
<comment type="caution">
    <text evidence="2">The sequence shown here is derived from an EMBL/GenBank/DDBJ whole genome shotgun (WGS) entry which is preliminary data.</text>
</comment>
<dbReference type="EMBL" id="CAJHUB010000754">
    <property type="protein sequence ID" value="CAD7682718.1"/>
    <property type="molecule type" value="Genomic_DNA"/>
</dbReference>
<accession>A0A811YZ95</accession>
<sequence>MPFPQDPLQHPTLENNDSYLGKLRASKKLPYKNTTHLAQQQEPWSRLSSTPTITSMRRDIYFLDPEIPKDDLDFCLAVLYNHHTGTFKNKSEILLHQETTQDIHGMNHQDPIPWRTFTPSSATFLSPHTAATNEGYSRKNDGGFFST</sequence>
<proteinExistence type="predicted"/>
<protein>
    <submittedName>
        <fullName evidence="2">(raccoon dog) hypothetical protein</fullName>
    </submittedName>
</protein>
<dbReference type="InterPro" id="IPR022179">
    <property type="entry name" value="CFAP276"/>
</dbReference>
<reference evidence="2" key="1">
    <citation type="submission" date="2020-12" db="EMBL/GenBank/DDBJ databases">
        <authorList>
            <consortium name="Molecular Ecology Group"/>
        </authorList>
    </citation>
    <scope>NUCLEOTIDE SEQUENCE</scope>
    <source>
        <strain evidence="2">TBG_1078</strain>
    </source>
</reference>
<evidence type="ECO:0000256" key="1">
    <source>
        <dbReference type="SAM" id="MobiDB-lite"/>
    </source>
</evidence>
<evidence type="ECO:0000313" key="3">
    <source>
        <dbReference type="Proteomes" id="UP000645828"/>
    </source>
</evidence>
<gene>
    <name evidence="2" type="ORF">NYPRO_LOCUS15510</name>
</gene>
<name>A0A811YZ95_NYCPR</name>
<dbReference type="Pfam" id="PF12494">
    <property type="entry name" value="DUF3695"/>
    <property type="match status" value="1"/>
</dbReference>
<organism evidence="2 3">
    <name type="scientific">Nyctereutes procyonoides</name>
    <name type="common">Raccoon dog</name>
    <name type="synonym">Canis procyonoides</name>
    <dbReference type="NCBI Taxonomy" id="34880"/>
    <lineage>
        <taxon>Eukaryota</taxon>
        <taxon>Metazoa</taxon>
        <taxon>Chordata</taxon>
        <taxon>Craniata</taxon>
        <taxon>Vertebrata</taxon>
        <taxon>Euteleostomi</taxon>
        <taxon>Mammalia</taxon>
        <taxon>Eutheria</taxon>
        <taxon>Laurasiatheria</taxon>
        <taxon>Carnivora</taxon>
        <taxon>Caniformia</taxon>
        <taxon>Canidae</taxon>
        <taxon>Nyctereutes</taxon>
    </lineage>
</organism>
<dbReference type="AlphaFoldDB" id="A0A811YZ95"/>
<keyword evidence="3" id="KW-1185">Reference proteome</keyword>